<proteinExistence type="predicted"/>
<protein>
    <submittedName>
        <fullName evidence="2">Uncharacterized protein</fullName>
    </submittedName>
</protein>
<feature type="compositionally biased region" description="Polar residues" evidence="1">
    <location>
        <begin position="134"/>
        <end position="145"/>
    </location>
</feature>
<comment type="caution">
    <text evidence="2">The sequence shown here is derived from an EMBL/GenBank/DDBJ whole genome shotgun (WGS) entry which is preliminary data.</text>
</comment>
<sequence length="182" mass="19682">MRRDAKAMVAYLAELKAAFDSCAPVGRSLAEVSRGEPLLNSAGRAAPLTGRLERRPSCLREELRACRYDRQETRALGAMGSRFHRQRRGRQSYQPSPSQLLDLLHLCCISKMRRTNRSARLTGRVGALAVPGTKPSSQKAASGTNPKRMLPGSWPRSSKGCVGPALLPGGADAMLAGIWPDA</sequence>
<accession>A0ABX3XAQ4</accession>
<organism evidence="2 3">
    <name type="scientific">Bradyrhizobium canariense</name>
    <dbReference type="NCBI Taxonomy" id="255045"/>
    <lineage>
        <taxon>Bacteria</taxon>
        <taxon>Pseudomonadati</taxon>
        <taxon>Pseudomonadota</taxon>
        <taxon>Alphaproteobacteria</taxon>
        <taxon>Hyphomicrobiales</taxon>
        <taxon>Nitrobacteraceae</taxon>
        <taxon>Bradyrhizobium</taxon>
    </lineage>
</organism>
<name>A0ABX3XAQ4_9BRAD</name>
<dbReference type="Proteomes" id="UP000193884">
    <property type="component" value="Unassembled WGS sequence"/>
</dbReference>
<evidence type="ECO:0000313" key="2">
    <source>
        <dbReference type="EMBL" id="OSJ34385.1"/>
    </source>
</evidence>
<feature type="region of interest" description="Disordered" evidence="1">
    <location>
        <begin position="129"/>
        <end position="156"/>
    </location>
</feature>
<dbReference type="EMBL" id="NAFK01000124">
    <property type="protein sequence ID" value="OSJ34385.1"/>
    <property type="molecule type" value="Genomic_DNA"/>
</dbReference>
<reference evidence="2 3" key="1">
    <citation type="submission" date="2017-03" db="EMBL/GenBank/DDBJ databases">
        <title>Whole genome sequences of fourteen strains of Bradyrhizobium canariense and one strain of Bradyrhizobium japonicum isolated from Lupinus (Papilionoideae: Genisteae) species in Algeria.</title>
        <authorList>
            <person name="Crovadore J."/>
            <person name="Chekireb D."/>
            <person name="Brachmann A."/>
            <person name="Chablais R."/>
            <person name="Cochard B."/>
            <person name="Lefort F."/>
        </authorList>
    </citation>
    <scope>NUCLEOTIDE SEQUENCE [LARGE SCALE GENOMIC DNA]</scope>
    <source>
        <strain evidence="2 3">UBMAN05</strain>
    </source>
</reference>
<keyword evidence="3" id="KW-1185">Reference proteome</keyword>
<gene>
    <name evidence="2" type="ORF">BST63_03765</name>
</gene>
<evidence type="ECO:0000256" key="1">
    <source>
        <dbReference type="SAM" id="MobiDB-lite"/>
    </source>
</evidence>
<evidence type="ECO:0000313" key="3">
    <source>
        <dbReference type="Proteomes" id="UP000193884"/>
    </source>
</evidence>